<protein>
    <submittedName>
        <fullName evidence="9">DHA1 family inner membrane transport protein</fullName>
    </submittedName>
    <submittedName>
        <fullName evidence="10">MFS transporter, DHA1 family, inner membrane transport protein</fullName>
    </submittedName>
</protein>
<dbReference type="Gene3D" id="1.20.1250.20">
    <property type="entry name" value="MFS general substrate transporter like domains"/>
    <property type="match status" value="1"/>
</dbReference>
<evidence type="ECO:0000256" key="3">
    <source>
        <dbReference type="ARBA" id="ARBA00022692"/>
    </source>
</evidence>
<dbReference type="InterPro" id="IPR050189">
    <property type="entry name" value="MFS_Efflux_Transporters"/>
</dbReference>
<keyword evidence="12" id="KW-1185">Reference proteome</keyword>
<dbReference type="STRING" id="455193.SAMN05421805_101280"/>
<evidence type="ECO:0000313" key="12">
    <source>
        <dbReference type="Proteomes" id="UP000270697"/>
    </source>
</evidence>
<gene>
    <name evidence="9" type="ORF">ATL45_6712</name>
    <name evidence="10" type="ORF">SAMN05421805_101280</name>
</gene>
<dbReference type="CDD" id="cd17324">
    <property type="entry name" value="MFS_NepI_like"/>
    <property type="match status" value="1"/>
</dbReference>
<evidence type="ECO:0000256" key="2">
    <source>
        <dbReference type="ARBA" id="ARBA00022475"/>
    </source>
</evidence>
<dbReference type="Pfam" id="PF07690">
    <property type="entry name" value="MFS_1"/>
    <property type="match status" value="1"/>
</dbReference>
<evidence type="ECO:0000256" key="7">
    <source>
        <dbReference type="SAM" id="Phobius"/>
    </source>
</evidence>
<feature type="transmembrane region" description="Helical" evidence="7">
    <location>
        <begin position="351"/>
        <end position="372"/>
    </location>
</feature>
<dbReference type="PANTHER" id="PTHR43124:SF3">
    <property type="entry name" value="CHLORAMPHENICOL EFFLUX PUMP RV0191"/>
    <property type="match status" value="1"/>
</dbReference>
<dbReference type="PROSITE" id="PS50850">
    <property type="entry name" value="MFS"/>
    <property type="match status" value="1"/>
</dbReference>
<dbReference type="InterPro" id="IPR001958">
    <property type="entry name" value="Tet-R_TetA/multi-R_MdtG-like"/>
</dbReference>
<dbReference type="InterPro" id="IPR036259">
    <property type="entry name" value="MFS_trans_sf"/>
</dbReference>
<dbReference type="EMBL" id="RBXX01000002">
    <property type="protein sequence ID" value="RKT88281.1"/>
    <property type="molecule type" value="Genomic_DNA"/>
</dbReference>
<feature type="transmembrane region" description="Helical" evidence="7">
    <location>
        <begin position="152"/>
        <end position="178"/>
    </location>
</feature>
<feature type="domain" description="Major facilitator superfamily (MFS) profile" evidence="8">
    <location>
        <begin position="28"/>
        <end position="407"/>
    </location>
</feature>
<feature type="transmembrane region" description="Helical" evidence="7">
    <location>
        <begin position="260"/>
        <end position="279"/>
    </location>
</feature>
<dbReference type="GO" id="GO:0022857">
    <property type="term" value="F:transmembrane transporter activity"/>
    <property type="evidence" value="ECO:0007669"/>
    <property type="project" value="InterPro"/>
</dbReference>
<feature type="transmembrane region" description="Helical" evidence="7">
    <location>
        <begin position="184"/>
        <end position="202"/>
    </location>
</feature>
<keyword evidence="2" id="KW-1003">Cell membrane</keyword>
<evidence type="ECO:0000313" key="11">
    <source>
        <dbReference type="Proteomes" id="UP000199398"/>
    </source>
</evidence>
<reference evidence="9 12" key="2">
    <citation type="submission" date="2018-10" db="EMBL/GenBank/DDBJ databases">
        <title>Sequencing the genomes of 1000 actinobacteria strains.</title>
        <authorList>
            <person name="Klenk H.-P."/>
        </authorList>
    </citation>
    <scope>NUCLEOTIDE SEQUENCE [LARGE SCALE GENOMIC DNA]</scope>
    <source>
        <strain evidence="9 12">DSM 45119</strain>
    </source>
</reference>
<dbReference type="AlphaFoldDB" id="A0A1I4QVH6"/>
<feature type="transmembrane region" description="Helical" evidence="7">
    <location>
        <begin position="62"/>
        <end position="86"/>
    </location>
</feature>
<dbReference type="PANTHER" id="PTHR43124">
    <property type="entry name" value="PURINE EFFLUX PUMP PBUE"/>
    <property type="match status" value="1"/>
</dbReference>
<feature type="transmembrane region" description="Helical" evidence="7">
    <location>
        <begin position="384"/>
        <end position="403"/>
    </location>
</feature>
<dbReference type="RefSeq" id="WP_093145822.1">
    <property type="nucleotide sequence ID" value="NZ_FOUP01000001.1"/>
</dbReference>
<accession>A0A1I4QVH6</accession>
<dbReference type="Proteomes" id="UP000199398">
    <property type="component" value="Unassembled WGS sequence"/>
</dbReference>
<name>A0A1I4QVH6_9PSEU</name>
<keyword evidence="5 7" id="KW-0472">Membrane</keyword>
<evidence type="ECO:0000256" key="5">
    <source>
        <dbReference type="ARBA" id="ARBA00023136"/>
    </source>
</evidence>
<feature type="transmembrane region" description="Helical" evidence="7">
    <location>
        <begin position="291"/>
        <end position="311"/>
    </location>
</feature>
<dbReference type="GO" id="GO:0005886">
    <property type="term" value="C:plasma membrane"/>
    <property type="evidence" value="ECO:0007669"/>
    <property type="project" value="UniProtKB-SubCell"/>
</dbReference>
<evidence type="ECO:0000256" key="6">
    <source>
        <dbReference type="SAM" id="MobiDB-lite"/>
    </source>
</evidence>
<organism evidence="10 11">
    <name type="scientific">Saccharopolyspora antimicrobica</name>
    <dbReference type="NCBI Taxonomy" id="455193"/>
    <lineage>
        <taxon>Bacteria</taxon>
        <taxon>Bacillati</taxon>
        <taxon>Actinomycetota</taxon>
        <taxon>Actinomycetes</taxon>
        <taxon>Pseudonocardiales</taxon>
        <taxon>Pseudonocardiaceae</taxon>
        <taxon>Saccharopolyspora</taxon>
    </lineage>
</organism>
<dbReference type="SUPFAM" id="SSF103473">
    <property type="entry name" value="MFS general substrate transporter"/>
    <property type="match status" value="1"/>
</dbReference>
<dbReference type="InterPro" id="IPR011701">
    <property type="entry name" value="MFS"/>
</dbReference>
<keyword evidence="3 7" id="KW-0812">Transmembrane</keyword>
<evidence type="ECO:0000256" key="4">
    <source>
        <dbReference type="ARBA" id="ARBA00022989"/>
    </source>
</evidence>
<feature type="transmembrane region" description="Helical" evidence="7">
    <location>
        <begin position="27"/>
        <end position="50"/>
    </location>
</feature>
<feature type="transmembrane region" description="Helical" evidence="7">
    <location>
        <begin position="317"/>
        <end position="339"/>
    </location>
</feature>
<feature type="region of interest" description="Disordered" evidence="6">
    <location>
        <begin position="1"/>
        <end position="22"/>
    </location>
</feature>
<dbReference type="EMBL" id="FOUP01000001">
    <property type="protein sequence ID" value="SFM44072.1"/>
    <property type="molecule type" value="Genomic_DNA"/>
</dbReference>
<dbReference type="Proteomes" id="UP000270697">
    <property type="component" value="Unassembled WGS sequence"/>
</dbReference>
<dbReference type="InterPro" id="IPR020846">
    <property type="entry name" value="MFS_dom"/>
</dbReference>
<feature type="transmembrane region" description="Helical" evidence="7">
    <location>
        <begin position="226"/>
        <end position="248"/>
    </location>
</feature>
<dbReference type="OrthoDB" id="9814237at2"/>
<reference evidence="10 11" key="1">
    <citation type="submission" date="2016-10" db="EMBL/GenBank/DDBJ databases">
        <authorList>
            <person name="de Groot N.N."/>
        </authorList>
    </citation>
    <scope>NUCLEOTIDE SEQUENCE [LARGE SCALE GENOMIC DNA]</scope>
    <source>
        <strain evidence="10 11">CPCC 201259</strain>
    </source>
</reference>
<dbReference type="PRINTS" id="PR01035">
    <property type="entry name" value="TCRTETA"/>
</dbReference>
<feature type="transmembrane region" description="Helical" evidence="7">
    <location>
        <begin position="119"/>
        <end position="140"/>
    </location>
</feature>
<sequence length="415" mass="41132">MSNEALTASAAKRSTTGGSAPSSGLPLAVYVLALGTFLMLTTEFVIAGILPEIAGDLRISLAQAGSLITVFAVGMVIGAPLLALLTMRLSKKLTLLIALIVFVAGHVVVALGSDLTVLMVARFITALATGAFWAVSAVVASNVVGSSLKSSAVGVVAAGGSLATVLGVPIGALVAQHLGWRGTFWALGIAAAIAVVFIARLVPADAPQSQGSSVLGELGDLRSPRLWLVLAACLTTTGGVLAAYSFIAPILTDQAGVPSALVPLVLAGFGVCSFLGTLLGGRLGDRHAHAATIVTPAVTTLVLLAMALLTGSTWTTVALVVLLGAFGLSANSVLIHLAVGYAGRAATLGSGLAVAAFNAGTAIGTTIAGATLTSSLGLSGPATVGTIIVALALIPTVVLAMIARPRRSAELAPSL</sequence>
<keyword evidence="4 7" id="KW-1133">Transmembrane helix</keyword>
<feature type="transmembrane region" description="Helical" evidence="7">
    <location>
        <begin position="93"/>
        <end position="113"/>
    </location>
</feature>
<evidence type="ECO:0000256" key="1">
    <source>
        <dbReference type="ARBA" id="ARBA00004651"/>
    </source>
</evidence>
<comment type="subcellular location">
    <subcellularLocation>
        <location evidence="1">Cell membrane</location>
        <topology evidence="1">Multi-pass membrane protein</topology>
    </subcellularLocation>
</comment>
<evidence type="ECO:0000313" key="9">
    <source>
        <dbReference type="EMBL" id="RKT88281.1"/>
    </source>
</evidence>
<proteinExistence type="predicted"/>
<evidence type="ECO:0000259" key="8">
    <source>
        <dbReference type="PROSITE" id="PS50850"/>
    </source>
</evidence>
<evidence type="ECO:0000313" key="10">
    <source>
        <dbReference type="EMBL" id="SFM44072.1"/>
    </source>
</evidence>